<gene>
    <name evidence="3" type="ORF">NW762_014588</name>
</gene>
<comment type="caution">
    <text evidence="3">The sequence shown here is derived from an EMBL/GenBank/DDBJ whole genome shotgun (WGS) entry which is preliminary data.</text>
</comment>
<dbReference type="Pfam" id="PF13622">
    <property type="entry name" value="4HBT_3"/>
    <property type="match status" value="1"/>
</dbReference>
<evidence type="ECO:0008006" key="5">
    <source>
        <dbReference type="Google" id="ProtNLM"/>
    </source>
</evidence>
<dbReference type="SUPFAM" id="SSF54637">
    <property type="entry name" value="Thioesterase/thiol ester dehydrase-isomerase"/>
    <property type="match status" value="1"/>
</dbReference>
<dbReference type="OrthoDB" id="2532955at2759"/>
<keyword evidence="4" id="KW-1185">Reference proteome</keyword>
<dbReference type="InterPro" id="IPR042171">
    <property type="entry name" value="Acyl-CoA_hotdog"/>
</dbReference>
<sequence length="331" mass="37205">MASKHLDQINLQQTSSHSYSASSHEDWCVGPVLLGSTVATVLHIASLAHLNGTLAEYKQPDVHTLHVEFLRPSMQLDFEIKVTDLKVGTGVCFIQLDLSQDREEKAIALCTSTNFDVSLGPSAETGWVLHPPVGPVPDMKKIDAQLPEENWVSGRIFGEILPLTRRMFYLYPRKLHPDIGLIDFWMSFNGDERFLSATLPLAVDLVPSPTDTILGTGGEFDGRSNIHKSIEWAKQNPGVPLGLENTLEGLFKKSHLETTLCMNLEFKERLPKDGLRWVLLRTRTKMLQNGRLDLDVTICNEDLRPLCFARQVMLSHDVVRRFRVKSTVPNL</sequence>
<name>A0A9W8RLE7_9HYPO</name>
<accession>A0A9W8RLE7</accession>
<evidence type="ECO:0000259" key="2">
    <source>
        <dbReference type="Pfam" id="PF20789"/>
    </source>
</evidence>
<evidence type="ECO:0000313" key="3">
    <source>
        <dbReference type="EMBL" id="KAJ4244206.1"/>
    </source>
</evidence>
<dbReference type="PANTHER" id="PTHR38110">
    <property type="entry name" value="CHROMOSOME 23, WHOLE GENOME SHOTGUN SEQUENCE"/>
    <property type="match status" value="1"/>
</dbReference>
<dbReference type="Pfam" id="PF20789">
    <property type="entry name" value="4HBT_3C"/>
    <property type="match status" value="1"/>
</dbReference>
<dbReference type="InterPro" id="IPR049450">
    <property type="entry name" value="ACOT8-like_C"/>
</dbReference>
<proteinExistence type="predicted"/>
<dbReference type="PANTHER" id="PTHR38110:SF4">
    <property type="entry name" value="THIOESTERASE-LIKE SUPERFAMILY-DOMAIN-CONTAINING PROTEIN"/>
    <property type="match status" value="1"/>
</dbReference>
<organism evidence="3 4">
    <name type="scientific">Fusarium torreyae</name>
    <dbReference type="NCBI Taxonomy" id="1237075"/>
    <lineage>
        <taxon>Eukaryota</taxon>
        <taxon>Fungi</taxon>
        <taxon>Dikarya</taxon>
        <taxon>Ascomycota</taxon>
        <taxon>Pezizomycotina</taxon>
        <taxon>Sordariomycetes</taxon>
        <taxon>Hypocreomycetidae</taxon>
        <taxon>Hypocreales</taxon>
        <taxon>Nectriaceae</taxon>
        <taxon>Fusarium</taxon>
    </lineage>
</organism>
<feature type="domain" description="Acyl-CoA thioesterase-like C-terminal" evidence="2">
    <location>
        <begin position="161"/>
        <end position="314"/>
    </location>
</feature>
<dbReference type="EMBL" id="JAOQAZ010000052">
    <property type="protein sequence ID" value="KAJ4244206.1"/>
    <property type="molecule type" value="Genomic_DNA"/>
</dbReference>
<dbReference type="InterPro" id="IPR052389">
    <property type="entry name" value="Sec_Metab_Biosynth-Assoc"/>
</dbReference>
<dbReference type="Gene3D" id="2.40.160.210">
    <property type="entry name" value="Acyl-CoA thioesterase, double hotdog domain"/>
    <property type="match status" value="1"/>
</dbReference>
<reference evidence="3" key="1">
    <citation type="submission" date="2022-09" db="EMBL/GenBank/DDBJ databases">
        <title>Fusarium specimens isolated from Avocado Roots.</title>
        <authorList>
            <person name="Stajich J."/>
            <person name="Roper C."/>
            <person name="Heimlech-Rivalta G."/>
        </authorList>
    </citation>
    <scope>NUCLEOTIDE SEQUENCE</scope>
    <source>
        <strain evidence="3">CF00136</strain>
    </source>
</reference>
<protein>
    <recommendedName>
        <fullName evidence="5">Thioesterase family protein</fullName>
    </recommendedName>
</protein>
<dbReference type="AlphaFoldDB" id="A0A9W8RLE7"/>
<dbReference type="InterPro" id="IPR049449">
    <property type="entry name" value="TesB_ACOT8-like_N"/>
</dbReference>
<evidence type="ECO:0000259" key="1">
    <source>
        <dbReference type="Pfam" id="PF13622"/>
    </source>
</evidence>
<feature type="domain" description="Acyl-CoA thioesterase-like N-terminal HotDog" evidence="1">
    <location>
        <begin position="24"/>
        <end position="111"/>
    </location>
</feature>
<dbReference type="InterPro" id="IPR029069">
    <property type="entry name" value="HotDog_dom_sf"/>
</dbReference>
<evidence type="ECO:0000313" key="4">
    <source>
        <dbReference type="Proteomes" id="UP001152049"/>
    </source>
</evidence>
<dbReference type="Proteomes" id="UP001152049">
    <property type="component" value="Unassembled WGS sequence"/>
</dbReference>